<dbReference type="Proteomes" id="UP000682733">
    <property type="component" value="Unassembled WGS sequence"/>
</dbReference>
<feature type="chain" id="PRO_5036434698" evidence="1">
    <location>
        <begin position="18"/>
        <end position="383"/>
    </location>
</feature>
<evidence type="ECO:0000313" key="3">
    <source>
        <dbReference type="EMBL" id="CAF4094015.1"/>
    </source>
</evidence>
<gene>
    <name evidence="2" type="ORF">OVA965_LOCUS28006</name>
    <name evidence="3" type="ORF">TMI583_LOCUS28754</name>
</gene>
<keyword evidence="1" id="KW-0732">Signal</keyword>
<dbReference type="EMBL" id="CAJOBA010040396">
    <property type="protein sequence ID" value="CAF4094015.1"/>
    <property type="molecule type" value="Genomic_DNA"/>
</dbReference>
<evidence type="ECO:0000313" key="4">
    <source>
        <dbReference type="Proteomes" id="UP000682733"/>
    </source>
</evidence>
<evidence type="ECO:0000313" key="2">
    <source>
        <dbReference type="EMBL" id="CAF1289162.1"/>
    </source>
</evidence>
<dbReference type="Gene3D" id="2.120.10.30">
    <property type="entry name" value="TolB, C-terminal domain"/>
    <property type="match status" value="1"/>
</dbReference>
<sequence>MHFILLIYLVIPPHVLTTVTIGCIANGMLTNNTDNLTRWLNTQDNETCLCYALTLNGSVVALNVFSNGSCQLFFNYLSYKGIQINLNSTLYLLQPLPTDQCCKNISWVLNKIENSLTSSVDVAGPLNLCIDDQDNLVTAEYYGRLIKLNRYNLTVLNRITLLDGVGAISYNEGYYYIGSGIPGTTTAYLSIYDSHTMALIVNITGPTSYFGPIRECRFINNNSIMIALSQAQYSYSLLLFYQINSPTNYTLIRQLMAPTWAVYCLYKVNDTFFYLTMFYTNSLIYTVQYNSFTQNWTITQFVTLTVQPTTPASVLIDPCNRIWVADYYGGIRIYDQQGQYLTTWNTIVQTPLYMLMLDNYELYIADDGNNRILRFVPNIQCIV</sequence>
<feature type="signal peptide" evidence="1">
    <location>
        <begin position="1"/>
        <end position="17"/>
    </location>
</feature>
<reference evidence="3" key="1">
    <citation type="submission" date="2021-02" db="EMBL/GenBank/DDBJ databases">
        <authorList>
            <person name="Nowell W R."/>
        </authorList>
    </citation>
    <scope>NUCLEOTIDE SEQUENCE</scope>
</reference>
<evidence type="ECO:0000256" key="1">
    <source>
        <dbReference type="SAM" id="SignalP"/>
    </source>
</evidence>
<dbReference type="InterPro" id="IPR011042">
    <property type="entry name" value="6-blade_b-propeller_TolB-like"/>
</dbReference>
<dbReference type="Proteomes" id="UP000677228">
    <property type="component" value="Unassembled WGS sequence"/>
</dbReference>
<protein>
    <submittedName>
        <fullName evidence="3">Uncharacterized protein</fullName>
    </submittedName>
</protein>
<accession>A0A8S2QB22</accession>
<proteinExistence type="predicted"/>
<organism evidence="3 4">
    <name type="scientific">Didymodactylos carnosus</name>
    <dbReference type="NCBI Taxonomy" id="1234261"/>
    <lineage>
        <taxon>Eukaryota</taxon>
        <taxon>Metazoa</taxon>
        <taxon>Spiralia</taxon>
        <taxon>Gnathifera</taxon>
        <taxon>Rotifera</taxon>
        <taxon>Eurotatoria</taxon>
        <taxon>Bdelloidea</taxon>
        <taxon>Philodinida</taxon>
        <taxon>Philodinidae</taxon>
        <taxon>Didymodactylos</taxon>
    </lineage>
</organism>
<dbReference type="EMBL" id="CAJNOK010018828">
    <property type="protein sequence ID" value="CAF1289162.1"/>
    <property type="molecule type" value="Genomic_DNA"/>
</dbReference>
<name>A0A8S2QB22_9BILA</name>
<comment type="caution">
    <text evidence="3">The sequence shown here is derived from an EMBL/GenBank/DDBJ whole genome shotgun (WGS) entry which is preliminary data.</text>
</comment>
<dbReference type="SUPFAM" id="SSF75011">
    <property type="entry name" value="3-carboxy-cis,cis-mucoante lactonizing enzyme"/>
    <property type="match status" value="1"/>
</dbReference>
<dbReference type="AlphaFoldDB" id="A0A8S2QB22"/>